<dbReference type="AlphaFoldDB" id="A0A7J6QMG4"/>
<dbReference type="InterPro" id="IPR013087">
    <property type="entry name" value="Znf_C2H2_type"/>
</dbReference>
<keyword evidence="4" id="KW-1185">Reference proteome</keyword>
<dbReference type="Proteomes" id="UP000553632">
    <property type="component" value="Unassembled WGS sequence"/>
</dbReference>
<evidence type="ECO:0000313" key="4">
    <source>
        <dbReference type="Proteomes" id="UP000553632"/>
    </source>
</evidence>
<evidence type="ECO:0000313" key="3">
    <source>
        <dbReference type="EMBL" id="KAF4709473.1"/>
    </source>
</evidence>
<evidence type="ECO:0000256" key="1">
    <source>
        <dbReference type="SAM" id="MobiDB-lite"/>
    </source>
</evidence>
<dbReference type="EMBL" id="JABANO010031926">
    <property type="protein sequence ID" value="KAF4709473.1"/>
    <property type="molecule type" value="Genomic_DNA"/>
</dbReference>
<dbReference type="InterPro" id="IPR036236">
    <property type="entry name" value="Znf_C2H2_sf"/>
</dbReference>
<accession>A0A7J6QMG4</accession>
<dbReference type="SUPFAM" id="SSF57667">
    <property type="entry name" value="beta-beta-alpha zinc fingers"/>
    <property type="match status" value="1"/>
</dbReference>
<feature type="domain" description="C2H2-type" evidence="2">
    <location>
        <begin position="85"/>
        <end position="108"/>
    </location>
</feature>
<feature type="region of interest" description="Disordered" evidence="1">
    <location>
        <begin position="410"/>
        <end position="444"/>
    </location>
</feature>
<comment type="caution">
    <text evidence="3">The sequence shown here is derived from an EMBL/GenBank/DDBJ whole genome shotgun (WGS) entry which is preliminary data.</text>
</comment>
<dbReference type="Gene3D" id="3.30.160.60">
    <property type="entry name" value="Classic Zinc Finger"/>
    <property type="match status" value="1"/>
</dbReference>
<organism evidence="3 4">
    <name type="scientific">Perkinsus olseni</name>
    <name type="common">Perkinsus atlanticus</name>
    <dbReference type="NCBI Taxonomy" id="32597"/>
    <lineage>
        <taxon>Eukaryota</taxon>
        <taxon>Sar</taxon>
        <taxon>Alveolata</taxon>
        <taxon>Perkinsozoa</taxon>
        <taxon>Perkinsea</taxon>
        <taxon>Perkinsida</taxon>
        <taxon>Perkinsidae</taxon>
        <taxon>Perkinsus</taxon>
    </lineage>
</organism>
<name>A0A7J6QMG4_PEROL</name>
<reference evidence="3 4" key="1">
    <citation type="submission" date="2020-04" db="EMBL/GenBank/DDBJ databases">
        <title>Perkinsus olseni comparative genomics.</title>
        <authorList>
            <person name="Bogema D.R."/>
        </authorList>
    </citation>
    <scope>NUCLEOTIDE SEQUENCE [LARGE SCALE GENOMIC DNA]</scope>
    <source>
        <strain evidence="3 4">ATCC PRA-207</strain>
    </source>
</reference>
<feature type="region of interest" description="Disordered" evidence="1">
    <location>
        <begin position="489"/>
        <end position="512"/>
    </location>
</feature>
<feature type="compositionally biased region" description="Basic residues" evidence="1">
    <location>
        <begin position="413"/>
        <end position="430"/>
    </location>
</feature>
<proteinExistence type="predicted"/>
<gene>
    <name evidence="3" type="ORF">FOZ63_026840</name>
</gene>
<sequence length="512" mass="57202">MNGTMLNCPLCDKQCYDIGEARVHCDSKAHVKATDEPDYDAAYNKQFYRVEDGQRVATVAGVIGSDEDSAPCNYPNEQVNNGYLICEVCDVTPQSWSQWKIHLHSKKHLSRRAALDEEYVCYWQKLHAGGVAYYYEHISQIWQWGEVADECMRLRAGHAVLLMPGKELTAWACEQCYQLLRRCSRAANLSVKDGAVARRQADLHMNASDLLQVVNCAVTSWSSDARSKTLQLLCDHPPSPRETYRLLSDLLGVGERVTCFVENGQLDDDDTESAAGLVEVFAFHGVGARLKTALGNLSKGEYEHLQSMLYTAVKEQGNVMFADWGVTKQRTLIAKAQRAGLLGVTTAIALEAAVSMSRYLPGSSQGVSKLMELLGFTPPPPPPLERRSIKRTSKARSMLPIFDSTISAAPRASGRRRRRVTKVDRKHRKSSAPGLAIGGNSQWDRATAEAKRSLKLPRSSSVVEVEGWRKPSMILSRLYYAMQEMILGDDTRPSPKMHPSRLRQQQQQQQQQ</sequence>
<dbReference type="Pfam" id="PF12874">
    <property type="entry name" value="zf-met"/>
    <property type="match status" value="1"/>
</dbReference>
<evidence type="ECO:0000259" key="2">
    <source>
        <dbReference type="Pfam" id="PF12874"/>
    </source>
</evidence>
<protein>
    <recommendedName>
        <fullName evidence="2">C2H2-type domain-containing protein</fullName>
    </recommendedName>
</protein>